<gene>
    <name evidence="2" type="ORF">BRAD3257_1645</name>
</gene>
<dbReference type="Pfam" id="PF00656">
    <property type="entry name" value="Peptidase_C14"/>
    <property type="match status" value="1"/>
</dbReference>
<proteinExistence type="predicted"/>
<dbReference type="Proteomes" id="UP000246085">
    <property type="component" value="Chromosome BRAD3257"/>
</dbReference>
<evidence type="ECO:0000259" key="1">
    <source>
        <dbReference type="Pfam" id="PF00656"/>
    </source>
</evidence>
<dbReference type="InterPro" id="IPR029030">
    <property type="entry name" value="Caspase-like_dom_sf"/>
</dbReference>
<protein>
    <submittedName>
        <fullName evidence="2">Peptidase C14 caspase catalytic subunit p20</fullName>
    </submittedName>
</protein>
<accession>A0A2U3PUC9</accession>
<dbReference type="SUPFAM" id="SSF52129">
    <property type="entry name" value="Caspase-like"/>
    <property type="match status" value="1"/>
</dbReference>
<name>A0A2U3PUC9_9BRAD</name>
<dbReference type="Gene3D" id="3.40.50.1460">
    <property type="match status" value="1"/>
</dbReference>
<evidence type="ECO:0000313" key="2">
    <source>
        <dbReference type="EMBL" id="SPP92767.1"/>
    </source>
</evidence>
<dbReference type="InterPro" id="IPR011600">
    <property type="entry name" value="Pept_C14_caspase"/>
</dbReference>
<dbReference type="AlphaFoldDB" id="A0A2U3PUC9"/>
<sequence>MKKALVIGIDDYAVNPLQGCINDAKAIAAIVEKNGDGSPNFSIRLHTSDKEEVTSALLNDKIAELFKGDADVALLYFAGHGIINPATNAGHLVSQNGSRGAWGISLADILNIANTAAPRIKSSVIILDSCHSGYAGEVPGLGSQAVAAIGEGVTILTACHREQTAAESDGHGLFTSIVLDALSGGAADICGRITPASVYSHVDQTLGPWEQRPIYKANVQTFVTLREVAPKVPKEVLRRLPTYFPDAAYTFALDPSYERDRSNFTEEMKAKYPVNETNQQIFAELQQCYRHGLVVPVDTVHMYYAAVESKACKLSALGAHYRKLAVMQRIS</sequence>
<dbReference type="RefSeq" id="WP_122401311.1">
    <property type="nucleotide sequence ID" value="NZ_LS398110.1"/>
</dbReference>
<evidence type="ECO:0000313" key="3">
    <source>
        <dbReference type="Proteomes" id="UP000246085"/>
    </source>
</evidence>
<dbReference type="GO" id="GO:0004197">
    <property type="term" value="F:cysteine-type endopeptidase activity"/>
    <property type="evidence" value="ECO:0007669"/>
    <property type="project" value="InterPro"/>
</dbReference>
<dbReference type="EMBL" id="LS398110">
    <property type="protein sequence ID" value="SPP92767.1"/>
    <property type="molecule type" value="Genomic_DNA"/>
</dbReference>
<organism evidence="2 3">
    <name type="scientific">Bradyrhizobium vignae</name>
    <dbReference type="NCBI Taxonomy" id="1549949"/>
    <lineage>
        <taxon>Bacteria</taxon>
        <taxon>Pseudomonadati</taxon>
        <taxon>Pseudomonadota</taxon>
        <taxon>Alphaproteobacteria</taxon>
        <taxon>Hyphomicrobiales</taxon>
        <taxon>Nitrobacteraceae</taxon>
        <taxon>Bradyrhizobium</taxon>
    </lineage>
</organism>
<dbReference type="GO" id="GO:0006508">
    <property type="term" value="P:proteolysis"/>
    <property type="evidence" value="ECO:0007669"/>
    <property type="project" value="InterPro"/>
</dbReference>
<dbReference type="KEGG" id="bvz:BRAD3257_1645"/>
<reference evidence="2 3" key="1">
    <citation type="submission" date="2018-03" db="EMBL/GenBank/DDBJ databases">
        <authorList>
            <person name="Gully D."/>
        </authorList>
    </citation>
    <scope>NUCLEOTIDE SEQUENCE [LARGE SCALE GENOMIC DNA]</scope>
    <source>
        <strain evidence="2">ORS3257</strain>
    </source>
</reference>
<feature type="domain" description="Peptidase C14 caspase" evidence="1">
    <location>
        <begin position="2"/>
        <end position="217"/>
    </location>
</feature>